<protein>
    <submittedName>
        <fullName evidence="2">Uncharacterized protein</fullName>
    </submittedName>
</protein>
<feature type="compositionally biased region" description="Low complexity" evidence="1">
    <location>
        <begin position="370"/>
        <end position="381"/>
    </location>
</feature>
<feature type="region of interest" description="Disordered" evidence="1">
    <location>
        <begin position="202"/>
        <end position="221"/>
    </location>
</feature>
<feature type="region of interest" description="Disordered" evidence="1">
    <location>
        <begin position="1"/>
        <end position="82"/>
    </location>
</feature>
<feature type="region of interest" description="Disordered" evidence="1">
    <location>
        <begin position="367"/>
        <end position="391"/>
    </location>
</feature>
<feature type="compositionally biased region" description="Polar residues" evidence="1">
    <location>
        <begin position="40"/>
        <end position="53"/>
    </location>
</feature>
<dbReference type="AlphaFoldDB" id="A0A1Y5IFH4"/>
<dbReference type="Proteomes" id="UP000195557">
    <property type="component" value="Unassembled WGS sequence"/>
</dbReference>
<evidence type="ECO:0000256" key="1">
    <source>
        <dbReference type="SAM" id="MobiDB-lite"/>
    </source>
</evidence>
<proteinExistence type="predicted"/>
<dbReference type="EMBL" id="KZ155774">
    <property type="protein sequence ID" value="OUS48320.1"/>
    <property type="molecule type" value="Genomic_DNA"/>
</dbReference>
<feature type="compositionally biased region" description="Basic and acidic residues" evidence="1">
    <location>
        <begin position="59"/>
        <end position="71"/>
    </location>
</feature>
<sequence>MIPPARTSDRLKSILGTSEWAPRRSSRSSESLPLRDRSQRSAQGDQCTKTVWSGTAALTRREPGREGRMKTSSEAVDETPIGLITRASCDAGNDASMEATAGASSAQASDAEVDDADAGATERAAEHSTRCASEGLGGFTNARTVACQLVAQAPPSGADIPGTARGEGFARASAAGNALPEIASGKSETNRPLWAIIQSISPLDKPQPPATVPTPDLKPTRGILRGWRHTLKEPAISDNTRVRVDRVSEQEGVVKMAEELSGVHPSAETTDEEKSLSSAHEMTSGVEESEGMGTVTPVISEETSELTSGTSEVERVTIKIGGDDELDDWLSPPLARRKRKSFASALAGSGSDNENSDDSSAPEFAKLKRTATSPAASPSSSEGEEELVPMEQGQHEIPTATVALAQVISPEQRVPNIPLTGLRYMLLGFELNHPHVVYLINSLAEEGAMHLDMRSSKPEDVDLIVLHPPFLQLLSAPQFPMNVADFTRTRHTRFALGLRHLELCLEQRRQLDPRLETAEVFPEGVLVVMDDAALINDEEALHRIVRLLAQASAASAACSAAKGIFHYGQDGTRENPPWPWAIKIANSTIQKLMMT</sequence>
<accession>A0A1Y5IFH4</accession>
<organism evidence="2">
    <name type="scientific">Ostreococcus tauri</name>
    <name type="common">Marine green alga</name>
    <dbReference type="NCBI Taxonomy" id="70448"/>
    <lineage>
        <taxon>Eukaryota</taxon>
        <taxon>Viridiplantae</taxon>
        <taxon>Chlorophyta</taxon>
        <taxon>Mamiellophyceae</taxon>
        <taxon>Mamiellales</taxon>
        <taxon>Bathycoccaceae</taxon>
        <taxon>Ostreococcus</taxon>
    </lineage>
</organism>
<gene>
    <name evidence="2" type="ORF">BE221DRAFT_60852</name>
</gene>
<feature type="region of interest" description="Disordered" evidence="1">
    <location>
        <begin position="260"/>
        <end position="332"/>
    </location>
</feature>
<reference evidence="2" key="1">
    <citation type="submission" date="2017-04" db="EMBL/GenBank/DDBJ databases">
        <title>Population genomics of picophytoplankton unveils novel chromosome hypervariability.</title>
        <authorList>
            <consortium name="DOE Joint Genome Institute"/>
            <person name="Blanc-Mathieu R."/>
            <person name="Krasovec M."/>
            <person name="Hebrard M."/>
            <person name="Yau S."/>
            <person name="Desgranges E."/>
            <person name="Martin J."/>
            <person name="Schackwitz W."/>
            <person name="Kuo A."/>
            <person name="Salin G."/>
            <person name="Donnadieu C."/>
            <person name="Desdevises Y."/>
            <person name="Sanchez-Ferandin S."/>
            <person name="Moreau H."/>
            <person name="Rivals E."/>
            <person name="Grigoriev I.V."/>
            <person name="Grimsley N."/>
            <person name="Eyre-Walker A."/>
            <person name="Piganeau G."/>
        </authorList>
    </citation>
    <scope>NUCLEOTIDE SEQUENCE [LARGE SCALE GENOMIC DNA]</scope>
    <source>
        <strain evidence="2">RCC 1115</strain>
    </source>
</reference>
<feature type="region of interest" description="Disordered" evidence="1">
    <location>
        <begin position="95"/>
        <end position="130"/>
    </location>
</feature>
<feature type="non-terminal residue" evidence="2">
    <location>
        <position position="595"/>
    </location>
</feature>
<name>A0A1Y5IFH4_OSTTA</name>
<evidence type="ECO:0000313" key="2">
    <source>
        <dbReference type="EMBL" id="OUS48320.1"/>
    </source>
</evidence>